<sequence length="319" mass="35087">MYILLGAGWIQSSLAPTHVLYYCFFHRYVSRSSGLCAYIATFIKHIQILVLVRRKKLPTKTFIYLSTASFLLFVTATVAVVANLTFATSIFKGSAEPIDFSKFSKTRNIGIGCIVVVLMISDAFLLYRSYILYNCQPFVVFLPLLVLVTEFGVGLWSIISLPQKNGVDPWTDHQPKSLSSAETIFGFISFAVNVMCTGLIIARLWRSHRQLSASGVINLQSPRTYVQVGVIIINSAAINLVWMWCVFVSSTTSSVVYEVFGNSFACVTALIFSTTIVSASNAPSSESSAPGTKLHFRPRSSVELSSLGKADKQVAPEEV</sequence>
<dbReference type="OrthoDB" id="3346544at2759"/>
<protein>
    <submittedName>
        <fullName evidence="3">Uncharacterized protein</fullName>
    </submittedName>
</protein>
<feature type="transmembrane region" description="Helical" evidence="2">
    <location>
        <begin position="109"/>
        <end position="127"/>
    </location>
</feature>
<feature type="transmembrane region" description="Helical" evidence="2">
    <location>
        <begin position="64"/>
        <end position="89"/>
    </location>
</feature>
<feature type="region of interest" description="Disordered" evidence="1">
    <location>
        <begin position="280"/>
        <end position="319"/>
    </location>
</feature>
<accession>A0A9P5P6Y6</accession>
<proteinExistence type="predicted"/>
<feature type="transmembrane region" description="Helical" evidence="2">
    <location>
        <begin position="139"/>
        <end position="159"/>
    </location>
</feature>
<keyword evidence="4" id="KW-1185">Reference proteome</keyword>
<comment type="caution">
    <text evidence="3">The sequence shown here is derived from an EMBL/GenBank/DDBJ whole genome shotgun (WGS) entry which is preliminary data.</text>
</comment>
<dbReference type="AlphaFoldDB" id="A0A9P5P6Y6"/>
<evidence type="ECO:0000313" key="4">
    <source>
        <dbReference type="Proteomes" id="UP000772434"/>
    </source>
</evidence>
<feature type="transmembrane region" description="Helical" evidence="2">
    <location>
        <begin position="184"/>
        <end position="205"/>
    </location>
</feature>
<organism evidence="3 4">
    <name type="scientific">Rhodocollybia butyracea</name>
    <dbReference type="NCBI Taxonomy" id="206335"/>
    <lineage>
        <taxon>Eukaryota</taxon>
        <taxon>Fungi</taxon>
        <taxon>Dikarya</taxon>
        <taxon>Basidiomycota</taxon>
        <taxon>Agaricomycotina</taxon>
        <taxon>Agaricomycetes</taxon>
        <taxon>Agaricomycetidae</taxon>
        <taxon>Agaricales</taxon>
        <taxon>Marasmiineae</taxon>
        <taxon>Omphalotaceae</taxon>
        <taxon>Rhodocollybia</taxon>
    </lineage>
</organism>
<dbReference type="Proteomes" id="UP000772434">
    <property type="component" value="Unassembled WGS sequence"/>
</dbReference>
<feature type="transmembrane region" description="Helical" evidence="2">
    <location>
        <begin position="255"/>
        <end position="277"/>
    </location>
</feature>
<keyword evidence="2" id="KW-0472">Membrane</keyword>
<reference evidence="3" key="1">
    <citation type="submission" date="2020-11" db="EMBL/GenBank/DDBJ databases">
        <authorList>
            <consortium name="DOE Joint Genome Institute"/>
            <person name="Ahrendt S."/>
            <person name="Riley R."/>
            <person name="Andreopoulos W."/>
            <person name="Labutti K."/>
            <person name="Pangilinan J."/>
            <person name="Ruiz-Duenas F.J."/>
            <person name="Barrasa J.M."/>
            <person name="Sanchez-Garcia M."/>
            <person name="Camarero S."/>
            <person name="Miyauchi S."/>
            <person name="Serrano A."/>
            <person name="Linde D."/>
            <person name="Babiker R."/>
            <person name="Drula E."/>
            <person name="Ayuso-Fernandez I."/>
            <person name="Pacheco R."/>
            <person name="Padilla G."/>
            <person name="Ferreira P."/>
            <person name="Barriuso J."/>
            <person name="Kellner H."/>
            <person name="Castanera R."/>
            <person name="Alfaro M."/>
            <person name="Ramirez L."/>
            <person name="Pisabarro A.G."/>
            <person name="Kuo A."/>
            <person name="Tritt A."/>
            <person name="Lipzen A."/>
            <person name="He G."/>
            <person name="Yan M."/>
            <person name="Ng V."/>
            <person name="Cullen D."/>
            <person name="Martin F."/>
            <person name="Rosso M.-N."/>
            <person name="Henrissat B."/>
            <person name="Hibbett D."/>
            <person name="Martinez A.T."/>
            <person name="Grigoriev I.V."/>
        </authorList>
    </citation>
    <scope>NUCLEOTIDE SEQUENCE</scope>
    <source>
        <strain evidence="3">AH 40177</strain>
    </source>
</reference>
<evidence type="ECO:0000256" key="1">
    <source>
        <dbReference type="SAM" id="MobiDB-lite"/>
    </source>
</evidence>
<keyword evidence="2" id="KW-0812">Transmembrane</keyword>
<gene>
    <name evidence="3" type="ORF">BDP27DRAFT_1455166</name>
</gene>
<evidence type="ECO:0000256" key="2">
    <source>
        <dbReference type="SAM" id="Phobius"/>
    </source>
</evidence>
<feature type="compositionally biased region" description="Basic and acidic residues" evidence="1">
    <location>
        <begin position="309"/>
        <end position="319"/>
    </location>
</feature>
<evidence type="ECO:0000313" key="3">
    <source>
        <dbReference type="EMBL" id="KAF9043657.1"/>
    </source>
</evidence>
<feature type="compositionally biased region" description="Low complexity" evidence="1">
    <location>
        <begin position="280"/>
        <end position="290"/>
    </location>
</feature>
<dbReference type="EMBL" id="JADNRY010000536">
    <property type="protein sequence ID" value="KAF9043657.1"/>
    <property type="molecule type" value="Genomic_DNA"/>
</dbReference>
<keyword evidence="2" id="KW-1133">Transmembrane helix</keyword>
<name>A0A9P5P6Y6_9AGAR</name>
<feature type="transmembrane region" description="Helical" evidence="2">
    <location>
        <begin position="225"/>
        <end position="249"/>
    </location>
</feature>